<name>A0ABT8G5J7_9MICO</name>
<dbReference type="GO" id="GO:0032259">
    <property type="term" value="P:methylation"/>
    <property type="evidence" value="ECO:0007669"/>
    <property type="project" value="UniProtKB-KW"/>
</dbReference>
<dbReference type="PANTHER" id="PTHR45128:SF2">
    <property type="entry name" value="METHYLTRANSFERASE DOMAIN-CONTAINING PROTEIN"/>
    <property type="match status" value="1"/>
</dbReference>
<dbReference type="InterPro" id="IPR036388">
    <property type="entry name" value="WH-like_DNA-bd_sf"/>
</dbReference>
<dbReference type="Gene3D" id="1.10.10.10">
    <property type="entry name" value="Winged helix-like DNA-binding domain superfamily/Winged helix DNA-binding domain"/>
    <property type="match status" value="1"/>
</dbReference>
<organism evidence="3 4">
    <name type="scientific">Demequina litoralis</name>
    <dbReference type="NCBI Taxonomy" id="3051660"/>
    <lineage>
        <taxon>Bacteria</taxon>
        <taxon>Bacillati</taxon>
        <taxon>Actinomycetota</taxon>
        <taxon>Actinomycetes</taxon>
        <taxon>Micrococcales</taxon>
        <taxon>Demequinaceae</taxon>
        <taxon>Demequina</taxon>
    </lineage>
</organism>
<proteinExistence type="predicted"/>
<dbReference type="InterPro" id="IPR048711">
    <property type="entry name" value="WHD_Rv2258c"/>
</dbReference>
<keyword evidence="3" id="KW-0808">Transferase</keyword>
<protein>
    <submittedName>
        <fullName evidence="3">Methyltransferase domain-containing protein</fullName>
    </submittedName>
</protein>
<dbReference type="CDD" id="cd02440">
    <property type="entry name" value="AdoMet_MTases"/>
    <property type="match status" value="1"/>
</dbReference>
<reference evidence="3" key="1">
    <citation type="submission" date="2023-06" db="EMBL/GenBank/DDBJ databases">
        <title>Sysu t00192.</title>
        <authorList>
            <person name="Gao L."/>
            <person name="Fang B.-Z."/>
            <person name="Li W.-J."/>
        </authorList>
    </citation>
    <scope>NUCLEOTIDE SEQUENCE</scope>
    <source>
        <strain evidence="3">SYSU T00192</strain>
    </source>
</reference>
<evidence type="ECO:0000313" key="3">
    <source>
        <dbReference type="EMBL" id="MDN4474406.1"/>
    </source>
</evidence>
<dbReference type="InterPro" id="IPR036390">
    <property type="entry name" value="WH_DNA-bd_sf"/>
</dbReference>
<dbReference type="InterPro" id="IPR041698">
    <property type="entry name" value="Methyltransf_25"/>
</dbReference>
<dbReference type="GO" id="GO:0008168">
    <property type="term" value="F:methyltransferase activity"/>
    <property type="evidence" value="ECO:0007669"/>
    <property type="project" value="UniProtKB-KW"/>
</dbReference>
<dbReference type="InterPro" id="IPR053173">
    <property type="entry name" value="SAM-binding_MTase"/>
</dbReference>
<dbReference type="Gene3D" id="3.40.50.150">
    <property type="entry name" value="Vaccinia Virus protein VP39"/>
    <property type="match status" value="1"/>
</dbReference>
<dbReference type="EMBL" id="JAUHPW010000001">
    <property type="protein sequence ID" value="MDN4474406.1"/>
    <property type="molecule type" value="Genomic_DNA"/>
</dbReference>
<dbReference type="RefSeq" id="WP_301130828.1">
    <property type="nucleotide sequence ID" value="NZ_JAUHPW010000001.1"/>
</dbReference>
<feature type="domain" description="Methyltransferase" evidence="1">
    <location>
        <begin position="179"/>
        <end position="272"/>
    </location>
</feature>
<dbReference type="SUPFAM" id="SSF46785">
    <property type="entry name" value="Winged helix' DNA-binding domain"/>
    <property type="match status" value="1"/>
</dbReference>
<feature type="domain" description="S-adenosylmethionine-dependent methyltransferase Rv2258c-like winged HTH" evidence="2">
    <location>
        <begin position="25"/>
        <end position="98"/>
    </location>
</feature>
<accession>A0ABT8G5J7</accession>
<evidence type="ECO:0000259" key="1">
    <source>
        <dbReference type="Pfam" id="PF13649"/>
    </source>
</evidence>
<dbReference type="Pfam" id="PF21320">
    <property type="entry name" value="WHD_Rv2258c"/>
    <property type="match status" value="1"/>
</dbReference>
<gene>
    <name evidence="3" type="ORF">QQX09_00900</name>
</gene>
<keyword evidence="4" id="KW-1185">Reference proteome</keyword>
<sequence>MSPHAHAPADEWADHVVGSAMAAMETLAIHLGDRLGWYRALAESGPHTPASLATATGTNERYAREWLEHQAAAGMVTATDDAGIRRFALPPGAAEALTDGSSLAYAAPIARMVAAAATQMPALLEAYRDGGGVSWADLGDDARWAQAEVNRPWFDTMLAPALAAVPELDAILSRPGARIADIACGAGWSALALARAYPEARVTGVDVDEPSIAQARSNAAAAGLADRVEFLHEDAGSLEGPYDAAFVLEALHDMPQPVEVLEAIRGAVREDGAVVVMDEAVAEQPAGPGDDVERLMYGYSILVCLPDSMSATPSAATGTVMRPAVLRGYAADAGFADVTVLPIEDFAFFRFYRLHHPR</sequence>
<dbReference type="Pfam" id="PF13649">
    <property type="entry name" value="Methyltransf_25"/>
    <property type="match status" value="1"/>
</dbReference>
<comment type="caution">
    <text evidence="3">The sequence shown here is derived from an EMBL/GenBank/DDBJ whole genome shotgun (WGS) entry which is preliminary data.</text>
</comment>
<dbReference type="PANTHER" id="PTHR45128">
    <property type="entry name" value="METHYLTRANSFERASE TYPE 11"/>
    <property type="match status" value="1"/>
</dbReference>
<evidence type="ECO:0000313" key="4">
    <source>
        <dbReference type="Proteomes" id="UP001172728"/>
    </source>
</evidence>
<dbReference type="InterPro" id="IPR029063">
    <property type="entry name" value="SAM-dependent_MTases_sf"/>
</dbReference>
<dbReference type="Proteomes" id="UP001172728">
    <property type="component" value="Unassembled WGS sequence"/>
</dbReference>
<evidence type="ECO:0000259" key="2">
    <source>
        <dbReference type="Pfam" id="PF21320"/>
    </source>
</evidence>
<keyword evidence="3" id="KW-0489">Methyltransferase</keyword>
<dbReference type="SUPFAM" id="SSF53335">
    <property type="entry name" value="S-adenosyl-L-methionine-dependent methyltransferases"/>
    <property type="match status" value="1"/>
</dbReference>